<dbReference type="AlphaFoldDB" id="A0A2G5FAX9"/>
<dbReference type="EMBL" id="KZ305018">
    <property type="protein sequence ID" value="PIA65066.1"/>
    <property type="molecule type" value="Genomic_DNA"/>
</dbReference>
<dbReference type="InParanoid" id="A0A2G5FAX9"/>
<evidence type="ECO:0000256" key="1">
    <source>
        <dbReference type="ARBA" id="ARBA00004167"/>
    </source>
</evidence>
<evidence type="ECO:0000256" key="2">
    <source>
        <dbReference type="ARBA" id="ARBA00022692"/>
    </source>
</evidence>
<feature type="compositionally biased region" description="Low complexity" evidence="5">
    <location>
        <begin position="12"/>
        <end position="25"/>
    </location>
</feature>
<evidence type="ECO:0000256" key="3">
    <source>
        <dbReference type="ARBA" id="ARBA00022989"/>
    </source>
</evidence>
<dbReference type="PANTHER" id="PTHR31234:SF4">
    <property type="entry name" value="EXPRESSED PROTEIN"/>
    <property type="match status" value="1"/>
</dbReference>
<dbReference type="InterPro" id="IPR004864">
    <property type="entry name" value="LEA_2"/>
</dbReference>
<reference evidence="8 9" key="1">
    <citation type="submission" date="2017-09" db="EMBL/GenBank/DDBJ databases">
        <title>WGS assembly of Aquilegia coerulea Goldsmith.</title>
        <authorList>
            <person name="Hodges S."/>
            <person name="Kramer E."/>
            <person name="Nordborg M."/>
            <person name="Tomkins J."/>
            <person name="Borevitz J."/>
            <person name="Derieg N."/>
            <person name="Yan J."/>
            <person name="Mihaltcheva S."/>
            <person name="Hayes R.D."/>
            <person name="Rokhsar D."/>
        </authorList>
    </citation>
    <scope>NUCLEOTIDE SEQUENCE [LARGE SCALE GENOMIC DNA]</scope>
    <source>
        <strain evidence="9">cv. Goldsmith</strain>
    </source>
</reference>
<dbReference type="GO" id="GO:0016020">
    <property type="term" value="C:membrane"/>
    <property type="evidence" value="ECO:0007669"/>
    <property type="project" value="UniProtKB-SubCell"/>
</dbReference>
<accession>A0A2G5FAX9</accession>
<feature type="region of interest" description="Disordered" evidence="5">
    <location>
        <begin position="1"/>
        <end position="25"/>
    </location>
</feature>
<feature type="transmembrane region" description="Helical" evidence="6">
    <location>
        <begin position="54"/>
        <end position="73"/>
    </location>
</feature>
<dbReference type="FunCoup" id="A0A2G5FAX9">
    <property type="interactions" value="867"/>
</dbReference>
<feature type="domain" description="Late embryogenesis abundant protein LEA-2 subgroup" evidence="7">
    <location>
        <begin position="107"/>
        <end position="201"/>
    </location>
</feature>
<organism evidence="8 9">
    <name type="scientific">Aquilegia coerulea</name>
    <name type="common">Rocky mountain columbine</name>
    <dbReference type="NCBI Taxonomy" id="218851"/>
    <lineage>
        <taxon>Eukaryota</taxon>
        <taxon>Viridiplantae</taxon>
        <taxon>Streptophyta</taxon>
        <taxon>Embryophyta</taxon>
        <taxon>Tracheophyta</taxon>
        <taxon>Spermatophyta</taxon>
        <taxon>Magnoliopsida</taxon>
        <taxon>Ranunculales</taxon>
        <taxon>Ranunculaceae</taxon>
        <taxon>Thalictroideae</taxon>
        <taxon>Aquilegia</taxon>
    </lineage>
</organism>
<dbReference type="GO" id="GO:0098542">
    <property type="term" value="P:defense response to other organism"/>
    <property type="evidence" value="ECO:0007669"/>
    <property type="project" value="InterPro"/>
</dbReference>
<evidence type="ECO:0000256" key="4">
    <source>
        <dbReference type="ARBA" id="ARBA00023136"/>
    </source>
</evidence>
<dbReference type="Gene3D" id="2.60.40.1820">
    <property type="match status" value="1"/>
</dbReference>
<evidence type="ECO:0000259" key="7">
    <source>
        <dbReference type="Pfam" id="PF03168"/>
    </source>
</evidence>
<sequence length="228" mass="26466">MAKSQQDHYYSPLPQHQQHDQNQNLEQQSEQPQYYIVLPYYRRNRFSRNLKSNCLCYFSLLVCFLLLALFFLWPSDPKLHIVRIQLNHVRPHLSPSPSLDISMDIVIKVRNRDFFSFNYDSLVVSIGYRGRKLGFVNSNNGVLKARASSYVNATLVLDGIQVIHDVFYLIEDLAKGEIPFDTVTEVNGTLRLFFFDIPIKGKVSCEVNVNTDNQTIIRQDCYPEVRGN</sequence>
<evidence type="ECO:0000256" key="6">
    <source>
        <dbReference type="SAM" id="Phobius"/>
    </source>
</evidence>
<evidence type="ECO:0000256" key="5">
    <source>
        <dbReference type="SAM" id="MobiDB-lite"/>
    </source>
</evidence>
<name>A0A2G5FAX9_AQUCA</name>
<protein>
    <recommendedName>
        <fullName evidence="7">Late embryogenesis abundant protein LEA-2 subgroup domain-containing protein</fullName>
    </recommendedName>
</protein>
<dbReference type="OrthoDB" id="1917236at2759"/>
<dbReference type="Proteomes" id="UP000230069">
    <property type="component" value="Unassembled WGS sequence"/>
</dbReference>
<evidence type="ECO:0000313" key="8">
    <source>
        <dbReference type="EMBL" id="PIA65066.1"/>
    </source>
</evidence>
<keyword evidence="2 6" id="KW-0812">Transmembrane</keyword>
<proteinExistence type="predicted"/>
<dbReference type="STRING" id="218851.A0A2G5FAX9"/>
<keyword evidence="9" id="KW-1185">Reference proteome</keyword>
<gene>
    <name evidence="8" type="ORF">AQUCO_00100506v1</name>
</gene>
<dbReference type="InterPro" id="IPR044839">
    <property type="entry name" value="NDR1-like"/>
</dbReference>
<keyword evidence="4 6" id="KW-0472">Membrane</keyword>
<keyword evidence="3 6" id="KW-1133">Transmembrane helix</keyword>
<dbReference type="PANTHER" id="PTHR31234">
    <property type="entry name" value="LATE EMBRYOGENESIS ABUNDANT (LEA) HYDROXYPROLINE-RICH GLYCOPROTEIN FAMILY"/>
    <property type="match status" value="1"/>
</dbReference>
<comment type="subcellular location">
    <subcellularLocation>
        <location evidence="1">Membrane</location>
        <topology evidence="1">Single-pass membrane protein</topology>
    </subcellularLocation>
</comment>
<dbReference type="Pfam" id="PF03168">
    <property type="entry name" value="LEA_2"/>
    <property type="match status" value="1"/>
</dbReference>
<evidence type="ECO:0000313" key="9">
    <source>
        <dbReference type="Proteomes" id="UP000230069"/>
    </source>
</evidence>